<comment type="similarity">
    <text evidence="2 7">Belongs to the multi antimicrobial extrusion (MATE) (TC 2.A.66.1) family.</text>
</comment>
<feature type="transmembrane region" description="Helical" evidence="7">
    <location>
        <begin position="180"/>
        <end position="206"/>
    </location>
</feature>
<evidence type="ECO:0000256" key="6">
    <source>
        <dbReference type="ARBA" id="ARBA00023136"/>
    </source>
</evidence>
<sequence length="455" mass="48599">MEDPLLRGNDQTITGSPKSTTQTWRKDFTAELKNVSLMAAPMATVTVAQYLLPVISVMVAGHRGELQLSGVALATSFANVSGFSIMYGLVGALETLCGQAYGAKQYAEIGTYTYSAIASNVPICLLISVLWFYMDKLLVSIGQDPDISKVAGSYAVCLIPALFSQAVQQPLTRFLQTQGLVLPLLYCAITTLLFHIPVCLTLVYTFGLGSNGAALAISLSYWFNVLILALYVRFSSSCEKTRGFVSDDFVSSVKQFFQYGIPSAAMTCLTAGSLHYVIPMGIGAAGSTRISNELGAGNPEVARLAVFAGIFLWFLEATICSTLLFACRNIFGYAFSNSKEVVDYVTELSPLLCLSFLVDGFSAVLGGVARGSGWQHIGAWANVVAYYLLGAPVGLFLGFWCHMNGRGLWIGVVVGSTAQGIILAIVTACMSWNEQATQAGKRIVVRTSSFGSGLA</sequence>
<feature type="transmembrane region" description="Helical" evidence="7">
    <location>
        <begin position="380"/>
        <end position="401"/>
    </location>
</feature>
<accession>A0ABM0ZDP0</accession>
<keyword evidence="4 7" id="KW-0812">Transmembrane</keyword>
<comment type="subcellular location">
    <subcellularLocation>
        <location evidence="1">Membrane</location>
        <topology evidence="1">Multi-pass membrane protein</topology>
    </subcellularLocation>
</comment>
<feature type="transmembrane region" description="Helical" evidence="7">
    <location>
        <begin position="348"/>
        <end position="368"/>
    </location>
</feature>
<dbReference type="GeneID" id="104790277"/>
<keyword evidence="9" id="KW-1185">Reference proteome</keyword>
<name>A0ABM0ZDP0_CAMSA</name>
<keyword evidence="3" id="KW-0813">Transport</keyword>
<evidence type="ECO:0000256" key="4">
    <source>
        <dbReference type="ARBA" id="ARBA00022692"/>
    </source>
</evidence>
<gene>
    <name evidence="10" type="primary">LOC104790277</name>
</gene>
<evidence type="ECO:0000256" key="2">
    <source>
        <dbReference type="ARBA" id="ARBA00010199"/>
    </source>
</evidence>
<feature type="region of interest" description="Disordered" evidence="8">
    <location>
        <begin position="1"/>
        <end position="21"/>
    </location>
</feature>
<feature type="transmembrane region" description="Helical" evidence="7">
    <location>
        <begin position="304"/>
        <end position="327"/>
    </location>
</feature>
<dbReference type="Proteomes" id="UP000694864">
    <property type="component" value="Chromosome 1"/>
</dbReference>
<feature type="transmembrane region" description="Helical" evidence="7">
    <location>
        <begin position="112"/>
        <end position="133"/>
    </location>
</feature>
<dbReference type="InterPro" id="IPR045069">
    <property type="entry name" value="MATE_euk"/>
</dbReference>
<evidence type="ECO:0000256" key="8">
    <source>
        <dbReference type="SAM" id="MobiDB-lite"/>
    </source>
</evidence>
<keyword evidence="5 7" id="KW-1133">Transmembrane helix</keyword>
<feature type="transmembrane region" description="Helical" evidence="7">
    <location>
        <begin position="408"/>
        <end position="433"/>
    </location>
</feature>
<dbReference type="RefSeq" id="XP_010514302.1">
    <property type="nucleotide sequence ID" value="XM_010516000.2"/>
</dbReference>
<feature type="transmembrane region" description="Helical" evidence="7">
    <location>
        <begin position="264"/>
        <end position="284"/>
    </location>
</feature>
<feature type="transmembrane region" description="Helical" evidence="7">
    <location>
        <begin position="71"/>
        <end position="92"/>
    </location>
</feature>
<dbReference type="PANTHER" id="PTHR11206">
    <property type="entry name" value="MULTIDRUG RESISTANCE PROTEIN"/>
    <property type="match status" value="1"/>
</dbReference>
<dbReference type="CDD" id="cd13132">
    <property type="entry name" value="MATE_eukaryotic"/>
    <property type="match status" value="1"/>
</dbReference>
<feature type="transmembrane region" description="Helical" evidence="7">
    <location>
        <begin position="212"/>
        <end position="232"/>
    </location>
</feature>
<reference evidence="10" key="2">
    <citation type="submission" date="2025-08" db="UniProtKB">
        <authorList>
            <consortium name="RefSeq"/>
        </authorList>
    </citation>
    <scope>IDENTIFICATION</scope>
    <source>
        <tissue evidence="10">Leaf</tissue>
    </source>
</reference>
<proteinExistence type="inferred from homology"/>
<organism evidence="9 10">
    <name type="scientific">Camelina sativa</name>
    <name type="common">False flax</name>
    <name type="synonym">Myagrum sativum</name>
    <dbReference type="NCBI Taxonomy" id="90675"/>
    <lineage>
        <taxon>Eukaryota</taxon>
        <taxon>Viridiplantae</taxon>
        <taxon>Streptophyta</taxon>
        <taxon>Embryophyta</taxon>
        <taxon>Tracheophyta</taxon>
        <taxon>Spermatophyta</taxon>
        <taxon>Magnoliopsida</taxon>
        <taxon>eudicotyledons</taxon>
        <taxon>Gunneridae</taxon>
        <taxon>Pentapetalae</taxon>
        <taxon>rosids</taxon>
        <taxon>malvids</taxon>
        <taxon>Brassicales</taxon>
        <taxon>Brassicaceae</taxon>
        <taxon>Camelineae</taxon>
        <taxon>Camelina</taxon>
    </lineage>
</organism>
<feature type="compositionally biased region" description="Polar residues" evidence="8">
    <location>
        <begin position="9"/>
        <end position="21"/>
    </location>
</feature>
<reference evidence="9" key="1">
    <citation type="journal article" date="2014" name="Nat. Commun.">
        <title>The emerging biofuel crop Camelina sativa retains a highly undifferentiated hexaploid genome structure.</title>
        <authorList>
            <person name="Kagale S."/>
            <person name="Koh C."/>
            <person name="Nixon J."/>
            <person name="Bollina V."/>
            <person name="Clarke W.E."/>
            <person name="Tuteja R."/>
            <person name="Spillane C."/>
            <person name="Robinson S.J."/>
            <person name="Links M.G."/>
            <person name="Clarke C."/>
            <person name="Higgins E.E."/>
            <person name="Huebert T."/>
            <person name="Sharpe A.G."/>
            <person name="Parkin I.A."/>
        </authorList>
    </citation>
    <scope>NUCLEOTIDE SEQUENCE [LARGE SCALE GENOMIC DNA]</scope>
    <source>
        <strain evidence="9">cv. DH55</strain>
    </source>
</reference>
<evidence type="ECO:0000313" key="10">
    <source>
        <dbReference type="RefSeq" id="XP_010514302.1"/>
    </source>
</evidence>
<dbReference type="Pfam" id="PF01554">
    <property type="entry name" value="MatE"/>
    <property type="match status" value="2"/>
</dbReference>
<evidence type="ECO:0000256" key="7">
    <source>
        <dbReference type="RuleBase" id="RU004914"/>
    </source>
</evidence>
<keyword evidence="6 7" id="KW-0472">Membrane</keyword>
<dbReference type="InterPro" id="IPR002528">
    <property type="entry name" value="MATE_fam"/>
</dbReference>
<evidence type="ECO:0000256" key="1">
    <source>
        <dbReference type="ARBA" id="ARBA00004141"/>
    </source>
</evidence>
<feature type="transmembrane region" description="Helical" evidence="7">
    <location>
        <begin position="35"/>
        <end position="59"/>
    </location>
</feature>
<evidence type="ECO:0000256" key="3">
    <source>
        <dbReference type="ARBA" id="ARBA00022448"/>
    </source>
</evidence>
<protein>
    <recommendedName>
        <fullName evidence="7">Protein DETOXIFICATION</fullName>
    </recommendedName>
    <alternativeName>
        <fullName evidence="7">Multidrug and toxic compound extrusion protein</fullName>
    </alternativeName>
</protein>
<evidence type="ECO:0000256" key="5">
    <source>
        <dbReference type="ARBA" id="ARBA00022989"/>
    </source>
</evidence>
<evidence type="ECO:0000313" key="9">
    <source>
        <dbReference type="Proteomes" id="UP000694864"/>
    </source>
</evidence>